<evidence type="ECO:0000256" key="3">
    <source>
        <dbReference type="ARBA" id="ARBA00022692"/>
    </source>
</evidence>
<evidence type="ECO:0000256" key="2">
    <source>
        <dbReference type="ARBA" id="ARBA00022475"/>
    </source>
</evidence>
<dbReference type="NCBIfam" id="TIGR00765">
    <property type="entry name" value="yihY_not_rbn"/>
    <property type="match status" value="1"/>
</dbReference>
<dbReference type="EMBL" id="CP022315">
    <property type="protein sequence ID" value="ASK61921.1"/>
    <property type="molecule type" value="Genomic_DNA"/>
</dbReference>
<evidence type="ECO:0000256" key="6">
    <source>
        <dbReference type="SAM" id="Phobius"/>
    </source>
</evidence>
<keyword evidence="3 6" id="KW-0812">Transmembrane</keyword>
<name>A0A220U253_9BACI</name>
<accession>A0A220U253</accession>
<comment type="subcellular location">
    <subcellularLocation>
        <location evidence="1">Cell membrane</location>
        <topology evidence="1">Multi-pass membrane protein</topology>
    </subcellularLocation>
</comment>
<evidence type="ECO:0000256" key="5">
    <source>
        <dbReference type="ARBA" id="ARBA00023136"/>
    </source>
</evidence>
<gene>
    <name evidence="7" type="ORF">CFK37_06985</name>
</gene>
<dbReference type="Pfam" id="PF03631">
    <property type="entry name" value="Virul_fac_BrkB"/>
    <property type="match status" value="1"/>
</dbReference>
<sequence>MLFIHTTKQVITRFFAERFYDQSAQMAYYFMLSLFPFFIFIFSLIGFLPVNLENILVMIRPFAPHETYEIISSTLENILAKGRSQWLSFGLIAAVFWLASMAIQSLVRSLNKAYDIRRESFFLRGIFSDLLLTLGFMIILSLSLLVPIIEDIVRTFVLPKLQIQDLWFDLWFFAKWGMGTLFLYIFFLLLYMVVPSVRLTWNQVYPGAIFATIGWQVVSIGFSKYVTFSNYSLFYGQLGNIIVLMVWFYLTAAVLLIGGLINASIYQK</sequence>
<feature type="transmembrane region" description="Helical" evidence="6">
    <location>
        <begin position="127"/>
        <end position="150"/>
    </location>
</feature>
<feature type="transmembrane region" description="Helical" evidence="6">
    <location>
        <begin position="27"/>
        <end position="48"/>
    </location>
</feature>
<feature type="transmembrane region" description="Helical" evidence="6">
    <location>
        <begin position="204"/>
        <end position="226"/>
    </location>
</feature>
<keyword evidence="8" id="KW-1185">Reference proteome</keyword>
<feature type="transmembrane region" description="Helical" evidence="6">
    <location>
        <begin position="238"/>
        <end position="261"/>
    </location>
</feature>
<keyword evidence="5 6" id="KW-0472">Membrane</keyword>
<reference evidence="7 8" key="1">
    <citation type="submission" date="2017-07" db="EMBL/GenBank/DDBJ databases">
        <title>Virgibacillus sp. LM2416.</title>
        <authorList>
            <person name="Tak E.J."/>
            <person name="Bae J.-W."/>
        </authorList>
    </citation>
    <scope>NUCLEOTIDE SEQUENCE [LARGE SCALE GENOMIC DNA]</scope>
    <source>
        <strain evidence="7 8">LM2416</strain>
    </source>
</reference>
<dbReference type="PANTHER" id="PTHR30213:SF0">
    <property type="entry name" value="UPF0761 MEMBRANE PROTEIN YIHY"/>
    <property type="match status" value="1"/>
</dbReference>
<feature type="transmembrane region" description="Helical" evidence="6">
    <location>
        <begin position="86"/>
        <end position="107"/>
    </location>
</feature>
<dbReference type="Proteomes" id="UP000198312">
    <property type="component" value="Chromosome"/>
</dbReference>
<dbReference type="GO" id="GO:0005886">
    <property type="term" value="C:plasma membrane"/>
    <property type="evidence" value="ECO:0007669"/>
    <property type="project" value="UniProtKB-SubCell"/>
</dbReference>
<evidence type="ECO:0000256" key="1">
    <source>
        <dbReference type="ARBA" id="ARBA00004651"/>
    </source>
</evidence>
<dbReference type="AlphaFoldDB" id="A0A220U253"/>
<evidence type="ECO:0000313" key="7">
    <source>
        <dbReference type="EMBL" id="ASK61921.1"/>
    </source>
</evidence>
<keyword evidence="4 6" id="KW-1133">Transmembrane helix</keyword>
<feature type="transmembrane region" description="Helical" evidence="6">
    <location>
        <begin position="170"/>
        <end position="192"/>
    </location>
</feature>
<dbReference type="PANTHER" id="PTHR30213">
    <property type="entry name" value="INNER MEMBRANE PROTEIN YHJD"/>
    <property type="match status" value="1"/>
</dbReference>
<protein>
    <submittedName>
        <fullName evidence="7">Uncharacterized protein</fullName>
    </submittedName>
</protein>
<evidence type="ECO:0000313" key="8">
    <source>
        <dbReference type="Proteomes" id="UP000198312"/>
    </source>
</evidence>
<dbReference type="PIRSF" id="PIRSF035875">
    <property type="entry name" value="RNase_BN"/>
    <property type="match status" value="1"/>
</dbReference>
<dbReference type="RefSeq" id="WP_089061181.1">
    <property type="nucleotide sequence ID" value="NZ_CP022315.1"/>
</dbReference>
<proteinExistence type="predicted"/>
<evidence type="ECO:0000256" key="4">
    <source>
        <dbReference type="ARBA" id="ARBA00022989"/>
    </source>
</evidence>
<organism evidence="7 8">
    <name type="scientific">Virgibacillus phasianinus</name>
    <dbReference type="NCBI Taxonomy" id="2017483"/>
    <lineage>
        <taxon>Bacteria</taxon>
        <taxon>Bacillati</taxon>
        <taxon>Bacillota</taxon>
        <taxon>Bacilli</taxon>
        <taxon>Bacillales</taxon>
        <taxon>Bacillaceae</taxon>
        <taxon>Virgibacillus</taxon>
    </lineage>
</organism>
<dbReference type="InterPro" id="IPR017039">
    <property type="entry name" value="Virul_fac_BrkB"/>
</dbReference>
<dbReference type="OrthoDB" id="9775903at2"/>
<keyword evidence="2" id="KW-1003">Cell membrane</keyword>
<dbReference type="KEGG" id="vil:CFK37_06985"/>